<dbReference type="OrthoDB" id="190275at2"/>
<dbReference type="SUPFAM" id="SSF53098">
    <property type="entry name" value="Ribonuclease H-like"/>
    <property type="match status" value="1"/>
</dbReference>
<dbReference type="AlphaFoldDB" id="A0A2P8I9Z4"/>
<dbReference type="Gene3D" id="3.40.50.10190">
    <property type="entry name" value="BRCT domain"/>
    <property type="match status" value="1"/>
</dbReference>
<evidence type="ECO:0000256" key="3">
    <source>
        <dbReference type="ARBA" id="ARBA00022839"/>
    </source>
</evidence>
<protein>
    <submittedName>
        <fullName evidence="5">DNA polymerase-3 subunit epsilon</fullName>
    </submittedName>
</protein>
<dbReference type="InterPro" id="IPR036420">
    <property type="entry name" value="BRCT_dom_sf"/>
</dbReference>
<gene>
    <name evidence="5" type="ORF">B0I31_105252</name>
</gene>
<feature type="domain" description="Exonuclease" evidence="4">
    <location>
        <begin position="2"/>
        <end position="167"/>
    </location>
</feature>
<dbReference type="GO" id="GO:0005829">
    <property type="term" value="C:cytosol"/>
    <property type="evidence" value="ECO:0007669"/>
    <property type="project" value="TreeGrafter"/>
</dbReference>
<proteinExistence type="predicted"/>
<dbReference type="InterPro" id="IPR013520">
    <property type="entry name" value="Ribonucl_H"/>
</dbReference>
<dbReference type="InterPro" id="IPR012337">
    <property type="entry name" value="RNaseH-like_sf"/>
</dbReference>
<evidence type="ECO:0000313" key="6">
    <source>
        <dbReference type="Proteomes" id="UP000241118"/>
    </source>
</evidence>
<dbReference type="SMART" id="SM00479">
    <property type="entry name" value="EXOIII"/>
    <property type="match status" value="1"/>
</dbReference>
<evidence type="ECO:0000256" key="2">
    <source>
        <dbReference type="ARBA" id="ARBA00022801"/>
    </source>
</evidence>
<accession>A0A2P8I9Z4</accession>
<dbReference type="RefSeq" id="WP_106616183.1">
    <property type="nucleotide sequence ID" value="NZ_PYAX01000005.1"/>
</dbReference>
<evidence type="ECO:0000259" key="4">
    <source>
        <dbReference type="SMART" id="SM00479"/>
    </source>
</evidence>
<dbReference type="EMBL" id="PYAX01000005">
    <property type="protein sequence ID" value="PSL55293.1"/>
    <property type="molecule type" value="Genomic_DNA"/>
</dbReference>
<dbReference type="Proteomes" id="UP000241118">
    <property type="component" value="Unassembled WGS sequence"/>
</dbReference>
<dbReference type="GO" id="GO:0003676">
    <property type="term" value="F:nucleic acid binding"/>
    <property type="evidence" value="ECO:0007669"/>
    <property type="project" value="InterPro"/>
</dbReference>
<dbReference type="CDD" id="cd06127">
    <property type="entry name" value="DEDDh"/>
    <property type="match status" value="1"/>
</dbReference>
<evidence type="ECO:0000256" key="1">
    <source>
        <dbReference type="ARBA" id="ARBA00022722"/>
    </source>
</evidence>
<reference evidence="5 6" key="1">
    <citation type="submission" date="2018-03" db="EMBL/GenBank/DDBJ databases">
        <title>Genomic Encyclopedia of Type Strains, Phase III (KMG-III): the genomes of soil and plant-associated and newly described type strains.</title>
        <authorList>
            <person name="Whitman W."/>
        </authorList>
    </citation>
    <scope>NUCLEOTIDE SEQUENCE [LARGE SCALE GENOMIC DNA]</scope>
    <source>
        <strain evidence="5 6">CGMCC 4.7097</strain>
    </source>
</reference>
<dbReference type="FunFam" id="3.30.420.10:FF:000045">
    <property type="entry name" value="3'-5' exonuclease DinG"/>
    <property type="match status" value="1"/>
</dbReference>
<keyword evidence="6" id="KW-1185">Reference proteome</keyword>
<dbReference type="PANTHER" id="PTHR30231">
    <property type="entry name" value="DNA POLYMERASE III SUBUNIT EPSILON"/>
    <property type="match status" value="1"/>
</dbReference>
<name>A0A2P8I9Z4_SACCR</name>
<keyword evidence="2" id="KW-0378">Hydrolase</keyword>
<dbReference type="GO" id="GO:0008408">
    <property type="term" value="F:3'-5' exonuclease activity"/>
    <property type="evidence" value="ECO:0007669"/>
    <property type="project" value="TreeGrafter"/>
</dbReference>
<keyword evidence="1" id="KW-0540">Nuclease</keyword>
<comment type="caution">
    <text evidence="5">The sequence shown here is derived from an EMBL/GenBank/DDBJ whole genome shotgun (WGS) entry which is preliminary data.</text>
</comment>
<dbReference type="PANTHER" id="PTHR30231:SF4">
    <property type="entry name" value="PROTEIN NEN2"/>
    <property type="match status" value="1"/>
</dbReference>
<keyword evidence="3" id="KW-0269">Exonuclease</keyword>
<evidence type="ECO:0000313" key="5">
    <source>
        <dbReference type="EMBL" id="PSL55293.1"/>
    </source>
</evidence>
<sequence>MGYAVVDVETTGFAARGSDRVVEVAVVGLDDAGRVTDEWCTLLNPGRDLGPQHVHRIRAADVWHAPTFARAAGAIAARLAERVIVAHNLSFDARFLTAEFARAGVDLPVTGLCTMRLADRYLPNLAGRSLRACCEAAGVVLDSAHSALHDARATARLFAHYLRSGVPAAEPAPRLPLPDDVAEVRRGAATRVYRRPELVTLVRGDLVVFTGRTHAPREEWVDRAASAGLVSQGYVTRSTRLVVAADPFTLSSKARRARAYRVPIVSEEDFAGMLALLGVTPPAKDHRTGWRQSY</sequence>
<organism evidence="5 6">
    <name type="scientific">Saccharothrix carnea</name>
    <dbReference type="NCBI Taxonomy" id="1280637"/>
    <lineage>
        <taxon>Bacteria</taxon>
        <taxon>Bacillati</taxon>
        <taxon>Actinomycetota</taxon>
        <taxon>Actinomycetes</taxon>
        <taxon>Pseudonocardiales</taxon>
        <taxon>Pseudonocardiaceae</taxon>
        <taxon>Saccharothrix</taxon>
    </lineage>
</organism>
<dbReference type="Pfam" id="PF00929">
    <property type="entry name" value="RNase_T"/>
    <property type="match status" value="1"/>
</dbReference>
<dbReference type="SUPFAM" id="SSF52113">
    <property type="entry name" value="BRCT domain"/>
    <property type="match status" value="1"/>
</dbReference>
<dbReference type="Gene3D" id="3.30.420.10">
    <property type="entry name" value="Ribonuclease H-like superfamily/Ribonuclease H"/>
    <property type="match status" value="1"/>
</dbReference>
<dbReference type="InterPro" id="IPR036397">
    <property type="entry name" value="RNaseH_sf"/>
</dbReference>